<dbReference type="AlphaFoldDB" id="A0A8X7UB37"/>
<name>A0A8X7UB37_BRACI</name>
<dbReference type="Proteomes" id="UP000886595">
    <property type="component" value="Unassembled WGS sequence"/>
</dbReference>
<keyword evidence="1" id="KW-1133">Transmembrane helix</keyword>
<organism evidence="3 4">
    <name type="scientific">Brassica carinata</name>
    <name type="common">Ethiopian mustard</name>
    <name type="synonym">Abyssinian cabbage</name>
    <dbReference type="NCBI Taxonomy" id="52824"/>
    <lineage>
        <taxon>Eukaryota</taxon>
        <taxon>Viridiplantae</taxon>
        <taxon>Streptophyta</taxon>
        <taxon>Embryophyta</taxon>
        <taxon>Tracheophyta</taxon>
        <taxon>Spermatophyta</taxon>
        <taxon>Magnoliopsida</taxon>
        <taxon>eudicotyledons</taxon>
        <taxon>Gunneridae</taxon>
        <taxon>Pentapetalae</taxon>
        <taxon>rosids</taxon>
        <taxon>malvids</taxon>
        <taxon>Brassicales</taxon>
        <taxon>Brassicaceae</taxon>
        <taxon>Brassiceae</taxon>
        <taxon>Brassica</taxon>
    </lineage>
</organism>
<proteinExistence type="predicted"/>
<feature type="domain" description="Replication protein A 70 kDa DNA-binding subunit B/D first OB fold" evidence="2">
    <location>
        <begin position="1"/>
        <end position="65"/>
    </location>
</feature>
<accession>A0A8X7UB37</accession>
<evidence type="ECO:0000256" key="1">
    <source>
        <dbReference type="SAM" id="Phobius"/>
    </source>
</evidence>
<protein>
    <recommendedName>
        <fullName evidence="2">Replication protein A 70 kDa DNA-binding subunit B/D first OB fold domain-containing protein</fullName>
    </recommendedName>
</protein>
<dbReference type="InterPro" id="IPR003871">
    <property type="entry name" value="RFA1B/D_OB_1st"/>
</dbReference>
<evidence type="ECO:0000259" key="2">
    <source>
        <dbReference type="Pfam" id="PF02721"/>
    </source>
</evidence>
<dbReference type="Pfam" id="PF02721">
    <property type="entry name" value="DUF223"/>
    <property type="match status" value="1"/>
</dbReference>
<dbReference type="SUPFAM" id="SSF50249">
    <property type="entry name" value="Nucleic acid-binding proteins"/>
    <property type="match status" value="1"/>
</dbReference>
<dbReference type="Gene3D" id="2.40.50.140">
    <property type="entry name" value="Nucleic acid-binding proteins"/>
    <property type="match status" value="1"/>
</dbReference>
<dbReference type="EMBL" id="JAAMPC010000013">
    <property type="protein sequence ID" value="KAG2272084.1"/>
    <property type="molecule type" value="Genomic_DNA"/>
</dbReference>
<keyword evidence="1" id="KW-0812">Transmembrane</keyword>
<reference evidence="3 4" key="1">
    <citation type="submission" date="2020-02" db="EMBL/GenBank/DDBJ databases">
        <authorList>
            <person name="Ma Q."/>
            <person name="Huang Y."/>
            <person name="Song X."/>
            <person name="Pei D."/>
        </authorList>
    </citation>
    <scope>NUCLEOTIDE SEQUENCE [LARGE SCALE GENOMIC DNA]</scope>
    <source>
        <strain evidence="3">Sxm20200214</strain>
        <tissue evidence="3">Leaf</tissue>
    </source>
</reference>
<keyword evidence="1" id="KW-0472">Membrane</keyword>
<sequence length="218" mass="25222">MVVVDCNGVKIHASVKKDLVNQFDPQLSEGSSKIFINFSVGQSCGSYRTTNHQYTISFLETTRLEEPAAIPLALKNLVGKTYLFKVGIERENFLYSHDTYKVTKIITNDEIISEFDTKVYPKLPNLTYTGDNTVLSDAPEKLNELILLQPNAEGRLLLTWKKQSIRIRLQGLHVLLESRRKRLKKWLMSFTRKTCFLEAFSPFFLLLCLSFHFWFLTF</sequence>
<evidence type="ECO:0000313" key="4">
    <source>
        <dbReference type="Proteomes" id="UP000886595"/>
    </source>
</evidence>
<comment type="caution">
    <text evidence="3">The sequence shown here is derived from an EMBL/GenBank/DDBJ whole genome shotgun (WGS) entry which is preliminary data.</text>
</comment>
<dbReference type="InterPro" id="IPR012340">
    <property type="entry name" value="NA-bd_OB-fold"/>
</dbReference>
<evidence type="ECO:0000313" key="3">
    <source>
        <dbReference type="EMBL" id="KAG2272084.1"/>
    </source>
</evidence>
<feature type="transmembrane region" description="Helical" evidence="1">
    <location>
        <begin position="195"/>
        <end position="215"/>
    </location>
</feature>
<keyword evidence="4" id="KW-1185">Reference proteome</keyword>
<dbReference type="CDD" id="cd04480">
    <property type="entry name" value="RPA1_DBD_A_like"/>
    <property type="match status" value="1"/>
</dbReference>
<gene>
    <name evidence="3" type="ORF">Bca52824_066639</name>
</gene>